<dbReference type="EMBL" id="UYSL01021819">
    <property type="protein sequence ID" value="VDL79218.1"/>
    <property type="molecule type" value="Genomic_DNA"/>
</dbReference>
<dbReference type="SUPFAM" id="SSF53098">
    <property type="entry name" value="Ribonuclease H-like"/>
    <property type="match status" value="1"/>
</dbReference>
<reference evidence="2 3" key="2">
    <citation type="submission" date="2018-11" db="EMBL/GenBank/DDBJ databases">
        <authorList>
            <consortium name="Pathogen Informatics"/>
        </authorList>
    </citation>
    <scope>NUCLEOTIDE SEQUENCE [LARGE SCALE GENOMIC DNA]</scope>
</reference>
<gene>
    <name evidence="2" type="ORF">NBR_LOCUS15624</name>
</gene>
<name>A0A0N4YFS8_NIPBR</name>
<dbReference type="InterPro" id="IPR012337">
    <property type="entry name" value="RNaseH-like_sf"/>
</dbReference>
<evidence type="ECO:0000256" key="1">
    <source>
        <dbReference type="SAM" id="MobiDB-lite"/>
    </source>
</evidence>
<organism evidence="4">
    <name type="scientific">Nippostrongylus brasiliensis</name>
    <name type="common">Rat hookworm</name>
    <dbReference type="NCBI Taxonomy" id="27835"/>
    <lineage>
        <taxon>Eukaryota</taxon>
        <taxon>Metazoa</taxon>
        <taxon>Ecdysozoa</taxon>
        <taxon>Nematoda</taxon>
        <taxon>Chromadorea</taxon>
        <taxon>Rhabditida</taxon>
        <taxon>Rhabditina</taxon>
        <taxon>Rhabditomorpha</taxon>
        <taxon>Strongyloidea</taxon>
        <taxon>Heligmosomidae</taxon>
        <taxon>Nippostrongylus</taxon>
    </lineage>
</organism>
<dbReference type="AlphaFoldDB" id="A0A0N4YFS8"/>
<accession>A0A0N4YFS8</accession>
<dbReference type="Gene3D" id="3.30.420.10">
    <property type="entry name" value="Ribonuclease H-like superfamily/Ribonuclease H"/>
    <property type="match status" value="1"/>
</dbReference>
<dbReference type="PANTHER" id="PTHR47331:SF1">
    <property type="entry name" value="GAG-LIKE PROTEIN"/>
    <property type="match status" value="1"/>
</dbReference>
<keyword evidence="3" id="KW-1185">Reference proteome</keyword>
<protein>
    <submittedName>
        <fullName evidence="4">Integrase_H2C2 domain-containing protein</fullName>
    </submittedName>
</protein>
<sequence>MCRVREEYWIPQLRTEATKIIRRCVNCQKLNNLPFKYPEQSHLPERLVTRSRPIAHVGLDYFGPLLVKNEDQVSKCYGCIITCLVTRLIHLDVVSEASTVAFLQMMRRFFSRRGVPISITCDNSPTFSLGETWRMGRISELIKNSEGTVREAVLATPSHRKIRRPLNLLIPLELDEEDNTTESQELQTHQTEDEKKDMEGHHEGVKNSRYNLRPRTNTSTILILTTIAMIIGKGEGLSNAPTKSWKENGTGIRGGYTPVTIKKMY</sequence>
<dbReference type="Proteomes" id="UP000271162">
    <property type="component" value="Unassembled WGS sequence"/>
</dbReference>
<evidence type="ECO:0000313" key="3">
    <source>
        <dbReference type="Proteomes" id="UP000271162"/>
    </source>
</evidence>
<evidence type="ECO:0000313" key="2">
    <source>
        <dbReference type="EMBL" id="VDL79218.1"/>
    </source>
</evidence>
<dbReference type="PANTHER" id="PTHR47331">
    <property type="entry name" value="PHD-TYPE DOMAIN-CONTAINING PROTEIN"/>
    <property type="match status" value="1"/>
</dbReference>
<proteinExistence type="predicted"/>
<dbReference type="InterPro" id="IPR036397">
    <property type="entry name" value="RNaseH_sf"/>
</dbReference>
<reference evidence="4" key="1">
    <citation type="submission" date="2017-02" db="UniProtKB">
        <authorList>
            <consortium name="WormBaseParasite"/>
        </authorList>
    </citation>
    <scope>IDENTIFICATION</scope>
</reference>
<evidence type="ECO:0000313" key="4">
    <source>
        <dbReference type="WBParaSite" id="NBR_0001562301-mRNA-1"/>
    </source>
</evidence>
<feature type="compositionally biased region" description="Basic and acidic residues" evidence="1">
    <location>
        <begin position="190"/>
        <end position="206"/>
    </location>
</feature>
<dbReference type="WBParaSite" id="NBR_0001562301-mRNA-1">
    <property type="protein sequence ID" value="NBR_0001562301-mRNA-1"/>
    <property type="gene ID" value="NBR_0001562301"/>
</dbReference>
<feature type="region of interest" description="Disordered" evidence="1">
    <location>
        <begin position="177"/>
        <end position="211"/>
    </location>
</feature>
<dbReference type="GO" id="GO:0003676">
    <property type="term" value="F:nucleic acid binding"/>
    <property type="evidence" value="ECO:0007669"/>
    <property type="project" value="InterPro"/>
</dbReference>